<keyword evidence="2" id="KW-0472">Membrane</keyword>
<feature type="domain" description="Chitin-binding type-2" evidence="3">
    <location>
        <begin position="51"/>
        <end position="107"/>
    </location>
</feature>
<organism evidence="4 5">
    <name type="scientific">Coemansia thaxteri</name>
    <dbReference type="NCBI Taxonomy" id="2663907"/>
    <lineage>
        <taxon>Eukaryota</taxon>
        <taxon>Fungi</taxon>
        <taxon>Fungi incertae sedis</taxon>
        <taxon>Zoopagomycota</taxon>
        <taxon>Kickxellomycotina</taxon>
        <taxon>Kickxellomycetes</taxon>
        <taxon>Kickxellales</taxon>
        <taxon>Kickxellaceae</taxon>
        <taxon>Coemansia</taxon>
    </lineage>
</organism>
<sequence length="241" mass="26488">MHPPTTTHLLQKVLVGWDSIKSLDRAWLALTLFTAIAWSWLALAGIGEAKNKFCQANGDGNFVFAGSCSKFFQCANGFGWLQECPKDLLFDDYLMVCNNRDDVDCGDRARAILSKEAKNSARKHSPFTGYRTWTKREISQFTGADNGPILIAIKGKVYDVSLGRGFYGPGTAYNVFAGRDASRLLATQTFDEGMSEAELDSAIDGLEDLSDEDKESLDSYVGLFSVKYQCVGELVEAKGES</sequence>
<evidence type="ECO:0000313" key="4">
    <source>
        <dbReference type="EMBL" id="KAJ2003843.1"/>
    </source>
</evidence>
<dbReference type="EMBL" id="JANBQF010000192">
    <property type="protein sequence ID" value="KAJ2003843.1"/>
    <property type="molecule type" value="Genomic_DNA"/>
</dbReference>
<keyword evidence="5" id="KW-1185">Reference proteome</keyword>
<dbReference type="InterPro" id="IPR050577">
    <property type="entry name" value="MAPR/NEUFC/NENF-like"/>
</dbReference>
<dbReference type="AlphaFoldDB" id="A0A9W8EJR7"/>
<dbReference type="Pfam" id="PF01607">
    <property type="entry name" value="CBM_14"/>
    <property type="match status" value="1"/>
</dbReference>
<dbReference type="Gene3D" id="3.10.120.10">
    <property type="entry name" value="Cytochrome b5-like heme/steroid binding domain"/>
    <property type="match status" value="1"/>
</dbReference>
<comment type="similarity">
    <text evidence="1">Belongs to the cytochrome b5 family. MAPR subfamily.</text>
</comment>
<evidence type="ECO:0000256" key="2">
    <source>
        <dbReference type="SAM" id="Phobius"/>
    </source>
</evidence>
<dbReference type="OrthoDB" id="547796at2759"/>
<dbReference type="Gene3D" id="2.170.140.10">
    <property type="entry name" value="Chitin binding domain"/>
    <property type="match status" value="1"/>
</dbReference>
<evidence type="ECO:0000259" key="3">
    <source>
        <dbReference type="PROSITE" id="PS50940"/>
    </source>
</evidence>
<dbReference type="InterPro" id="IPR002557">
    <property type="entry name" value="Chitin-bd_dom"/>
</dbReference>
<name>A0A9W8EJR7_9FUNG</name>
<keyword evidence="2" id="KW-1133">Transmembrane helix</keyword>
<feature type="transmembrane region" description="Helical" evidence="2">
    <location>
        <begin position="26"/>
        <end position="46"/>
    </location>
</feature>
<dbReference type="InterPro" id="IPR036400">
    <property type="entry name" value="Cyt_B5-like_heme/steroid_sf"/>
</dbReference>
<dbReference type="GO" id="GO:0020037">
    <property type="term" value="F:heme binding"/>
    <property type="evidence" value="ECO:0007669"/>
    <property type="project" value="UniProtKB-ARBA"/>
</dbReference>
<evidence type="ECO:0000313" key="5">
    <source>
        <dbReference type="Proteomes" id="UP001150907"/>
    </source>
</evidence>
<reference evidence="4" key="1">
    <citation type="submission" date="2022-07" db="EMBL/GenBank/DDBJ databases">
        <title>Phylogenomic reconstructions and comparative analyses of Kickxellomycotina fungi.</title>
        <authorList>
            <person name="Reynolds N.K."/>
            <person name="Stajich J.E."/>
            <person name="Barry K."/>
            <person name="Grigoriev I.V."/>
            <person name="Crous P."/>
            <person name="Smith M.E."/>
        </authorList>
    </citation>
    <scope>NUCLEOTIDE SEQUENCE</scope>
    <source>
        <strain evidence="4">IMI 214461</strain>
    </source>
</reference>
<dbReference type="GO" id="GO:0012505">
    <property type="term" value="C:endomembrane system"/>
    <property type="evidence" value="ECO:0007669"/>
    <property type="project" value="TreeGrafter"/>
</dbReference>
<dbReference type="GO" id="GO:0005576">
    <property type="term" value="C:extracellular region"/>
    <property type="evidence" value="ECO:0007669"/>
    <property type="project" value="InterPro"/>
</dbReference>
<gene>
    <name evidence="4" type="primary">DAP1_1</name>
    <name evidence="4" type="ORF">H4R26_002838</name>
</gene>
<dbReference type="FunFam" id="3.10.120.10:FF:000003">
    <property type="entry name" value="membrane-associated progesterone receptor component 1"/>
    <property type="match status" value="1"/>
</dbReference>
<dbReference type="SMART" id="SM00494">
    <property type="entry name" value="ChtBD2"/>
    <property type="match status" value="1"/>
</dbReference>
<evidence type="ECO:0000256" key="1">
    <source>
        <dbReference type="ARBA" id="ARBA00038357"/>
    </source>
</evidence>
<dbReference type="PANTHER" id="PTHR10281:SF76">
    <property type="entry name" value="CALCUTTA CUP-RELATED"/>
    <property type="match status" value="1"/>
</dbReference>
<dbReference type="InterPro" id="IPR036508">
    <property type="entry name" value="Chitin-bd_dom_sf"/>
</dbReference>
<dbReference type="Proteomes" id="UP001150907">
    <property type="component" value="Unassembled WGS sequence"/>
</dbReference>
<dbReference type="GO" id="GO:0008061">
    <property type="term" value="F:chitin binding"/>
    <property type="evidence" value="ECO:0007669"/>
    <property type="project" value="InterPro"/>
</dbReference>
<keyword evidence="2" id="KW-0812">Transmembrane</keyword>
<dbReference type="SUPFAM" id="SSF55856">
    <property type="entry name" value="Cytochrome b5-like heme/steroid binding domain"/>
    <property type="match status" value="1"/>
</dbReference>
<proteinExistence type="inferred from homology"/>
<comment type="caution">
    <text evidence="4">The sequence shown here is derived from an EMBL/GenBank/DDBJ whole genome shotgun (WGS) entry which is preliminary data.</text>
</comment>
<dbReference type="SMART" id="SM01117">
    <property type="entry name" value="Cyt-b5"/>
    <property type="match status" value="1"/>
</dbReference>
<protein>
    <submittedName>
        <fullName evidence="4">Dihydrodipicolinate synthase</fullName>
    </submittedName>
</protein>
<accession>A0A9W8EJR7</accession>
<dbReference type="SUPFAM" id="SSF57625">
    <property type="entry name" value="Invertebrate chitin-binding proteins"/>
    <property type="match status" value="1"/>
</dbReference>
<dbReference type="InterPro" id="IPR001199">
    <property type="entry name" value="Cyt_B5-like_heme/steroid-bd"/>
</dbReference>
<dbReference type="Pfam" id="PF00173">
    <property type="entry name" value="Cyt-b5"/>
    <property type="match status" value="1"/>
</dbReference>
<dbReference type="GO" id="GO:0016020">
    <property type="term" value="C:membrane"/>
    <property type="evidence" value="ECO:0007669"/>
    <property type="project" value="TreeGrafter"/>
</dbReference>
<dbReference type="PROSITE" id="PS50940">
    <property type="entry name" value="CHIT_BIND_II"/>
    <property type="match status" value="1"/>
</dbReference>
<dbReference type="PANTHER" id="PTHR10281">
    <property type="entry name" value="MEMBRANE-ASSOCIATED PROGESTERONE RECEPTOR COMPONENT-RELATED"/>
    <property type="match status" value="1"/>
</dbReference>